<evidence type="ECO:0000256" key="2">
    <source>
        <dbReference type="ARBA" id="ARBA00022448"/>
    </source>
</evidence>
<evidence type="ECO:0000256" key="4">
    <source>
        <dbReference type="SAM" id="Phobius"/>
    </source>
</evidence>
<dbReference type="Pfam" id="PF01547">
    <property type="entry name" value="SBP_bac_1"/>
    <property type="match status" value="1"/>
</dbReference>
<dbReference type="GO" id="GO:0042956">
    <property type="term" value="P:maltodextrin transmembrane transport"/>
    <property type="evidence" value="ECO:0007669"/>
    <property type="project" value="TreeGrafter"/>
</dbReference>
<dbReference type="AlphaFoldDB" id="A0A7V3E639"/>
<sequence>MISLEKVFYIIISTTLVTVFILFTFVFSPNSVDNGRGKVKTIYFADNISKAHQKIIDSFNKKYEGQIRVETINLPFEKFSTNERKELLARYLRSKSNRIDIFSVDIIWVPRFAKWSLPFDTMIDSAKIRNLLPYSLKSCIYDNKLYAIPLYIDIALMYYRDDFLRSLPDYQKITNELHESITWERFFELQKRLRIPANDFYIFQADDYEGLLCSFTEIMSNLNSSIVDKNRMLKLDEGNTGKAVKFLHSLIYEKNISPKSVTELRENNSYQYFVNNNSFAVRGWPNFLNKENKYLSDSLRAFIKKAPLPHFSGSKPASVFGGWNLMVSKYSEKIPEVMKFLEYILSEEAQQILYQEENFLPVIKSLYEDSLFITQNPELKFYENLFKTGVYRPFLEEYTNISDILSLYINKALKNELTVNEAVKLASEKISDKIVID</sequence>
<dbReference type="Gene3D" id="3.40.190.10">
    <property type="entry name" value="Periplasmic binding protein-like II"/>
    <property type="match status" value="2"/>
</dbReference>
<comment type="similarity">
    <text evidence="1">Belongs to the bacterial solute-binding protein 1 family.</text>
</comment>
<dbReference type="GO" id="GO:0015768">
    <property type="term" value="P:maltose transport"/>
    <property type="evidence" value="ECO:0007669"/>
    <property type="project" value="TreeGrafter"/>
</dbReference>
<dbReference type="SUPFAM" id="SSF53850">
    <property type="entry name" value="Periplasmic binding protein-like II"/>
    <property type="match status" value="1"/>
</dbReference>
<dbReference type="InterPro" id="IPR006059">
    <property type="entry name" value="SBP"/>
</dbReference>
<keyword evidence="2" id="KW-0813">Transport</keyword>
<keyword evidence="4" id="KW-0812">Transmembrane</keyword>
<keyword evidence="3" id="KW-0732">Signal</keyword>
<dbReference type="GO" id="GO:0055052">
    <property type="term" value="C:ATP-binding cassette (ABC) transporter complex, substrate-binding subunit-containing"/>
    <property type="evidence" value="ECO:0007669"/>
    <property type="project" value="TreeGrafter"/>
</dbReference>
<dbReference type="EMBL" id="DSUJ01000008">
    <property type="protein sequence ID" value="HFI90346.1"/>
    <property type="molecule type" value="Genomic_DNA"/>
</dbReference>
<evidence type="ECO:0000256" key="1">
    <source>
        <dbReference type="ARBA" id="ARBA00008520"/>
    </source>
</evidence>
<dbReference type="PANTHER" id="PTHR30061:SF50">
    <property type="entry name" value="MALTOSE_MALTODEXTRIN-BINDING PERIPLASMIC PROTEIN"/>
    <property type="match status" value="1"/>
</dbReference>
<protein>
    <submittedName>
        <fullName evidence="5">Extracellular solute-binding protein</fullName>
    </submittedName>
</protein>
<dbReference type="GO" id="GO:1901982">
    <property type="term" value="F:maltose binding"/>
    <property type="evidence" value="ECO:0007669"/>
    <property type="project" value="TreeGrafter"/>
</dbReference>
<dbReference type="PANTHER" id="PTHR30061">
    <property type="entry name" value="MALTOSE-BINDING PERIPLASMIC PROTEIN"/>
    <property type="match status" value="1"/>
</dbReference>
<name>A0A7V3E639_9BACT</name>
<keyword evidence="4" id="KW-0472">Membrane</keyword>
<proteinExistence type="inferred from homology"/>
<comment type="caution">
    <text evidence="5">The sequence shown here is derived from an EMBL/GenBank/DDBJ whole genome shotgun (WGS) entry which is preliminary data.</text>
</comment>
<evidence type="ECO:0000313" key="5">
    <source>
        <dbReference type="EMBL" id="HFI90346.1"/>
    </source>
</evidence>
<gene>
    <name evidence="5" type="ORF">ENS31_02320</name>
</gene>
<evidence type="ECO:0000256" key="3">
    <source>
        <dbReference type="ARBA" id="ARBA00022729"/>
    </source>
</evidence>
<feature type="transmembrane region" description="Helical" evidence="4">
    <location>
        <begin position="7"/>
        <end position="27"/>
    </location>
</feature>
<accession>A0A7V3E639</accession>
<keyword evidence="4" id="KW-1133">Transmembrane helix</keyword>
<organism evidence="5">
    <name type="scientific">Ignavibacterium album</name>
    <dbReference type="NCBI Taxonomy" id="591197"/>
    <lineage>
        <taxon>Bacteria</taxon>
        <taxon>Pseudomonadati</taxon>
        <taxon>Ignavibacteriota</taxon>
        <taxon>Ignavibacteria</taxon>
        <taxon>Ignavibacteriales</taxon>
        <taxon>Ignavibacteriaceae</taxon>
        <taxon>Ignavibacterium</taxon>
    </lineage>
</organism>
<reference evidence="5" key="1">
    <citation type="journal article" date="2020" name="mSystems">
        <title>Genome- and Community-Level Interaction Insights into Carbon Utilization and Element Cycling Functions of Hydrothermarchaeota in Hydrothermal Sediment.</title>
        <authorList>
            <person name="Zhou Z."/>
            <person name="Liu Y."/>
            <person name="Xu W."/>
            <person name="Pan J."/>
            <person name="Luo Z.H."/>
            <person name="Li M."/>
        </authorList>
    </citation>
    <scope>NUCLEOTIDE SEQUENCE [LARGE SCALE GENOMIC DNA]</scope>
    <source>
        <strain evidence="5">SpSt-479</strain>
    </source>
</reference>